<keyword evidence="2" id="KW-1185">Reference proteome</keyword>
<evidence type="ECO:0000313" key="2">
    <source>
        <dbReference type="Proteomes" id="UP000326198"/>
    </source>
</evidence>
<reference evidence="1 2" key="1">
    <citation type="submission" date="2019-04" db="EMBL/GenBank/DDBJ databases">
        <title>Friends and foes A comparative genomics studyof 23 Aspergillus species from section Flavi.</title>
        <authorList>
            <consortium name="DOE Joint Genome Institute"/>
            <person name="Kjaerbolling I."/>
            <person name="Vesth T."/>
            <person name="Frisvad J.C."/>
            <person name="Nybo J.L."/>
            <person name="Theobald S."/>
            <person name="Kildgaard S."/>
            <person name="Isbrandt T."/>
            <person name="Kuo A."/>
            <person name="Sato A."/>
            <person name="Lyhne E.K."/>
            <person name="Kogle M.E."/>
            <person name="Wiebenga A."/>
            <person name="Kun R.S."/>
            <person name="Lubbers R.J."/>
            <person name="Makela M.R."/>
            <person name="Barry K."/>
            <person name="Chovatia M."/>
            <person name="Clum A."/>
            <person name="Daum C."/>
            <person name="Haridas S."/>
            <person name="He G."/>
            <person name="LaButti K."/>
            <person name="Lipzen A."/>
            <person name="Mondo S."/>
            <person name="Riley R."/>
            <person name="Salamov A."/>
            <person name="Simmons B.A."/>
            <person name="Magnuson J.K."/>
            <person name="Henrissat B."/>
            <person name="Mortensen U.H."/>
            <person name="Larsen T.O."/>
            <person name="Devries R.P."/>
            <person name="Grigoriev I.V."/>
            <person name="Machida M."/>
            <person name="Baker S.E."/>
            <person name="Andersen M.R."/>
        </authorList>
    </citation>
    <scope>NUCLEOTIDE SEQUENCE [LARGE SCALE GENOMIC DNA]</scope>
    <source>
        <strain evidence="1 2">IBT 29228</strain>
    </source>
</reference>
<organism evidence="1 2">
    <name type="scientific">Aspergillus bertholletiae</name>
    <dbReference type="NCBI Taxonomy" id="1226010"/>
    <lineage>
        <taxon>Eukaryota</taxon>
        <taxon>Fungi</taxon>
        <taxon>Dikarya</taxon>
        <taxon>Ascomycota</taxon>
        <taxon>Pezizomycotina</taxon>
        <taxon>Eurotiomycetes</taxon>
        <taxon>Eurotiomycetidae</taxon>
        <taxon>Eurotiales</taxon>
        <taxon>Aspergillaceae</taxon>
        <taxon>Aspergillus</taxon>
        <taxon>Aspergillus subgen. Circumdati</taxon>
    </lineage>
</organism>
<name>A0A5N7BCZ1_9EURO</name>
<dbReference type="EMBL" id="ML736191">
    <property type="protein sequence ID" value="KAE8379638.1"/>
    <property type="molecule type" value="Genomic_DNA"/>
</dbReference>
<gene>
    <name evidence="1" type="ORF">BDV26DRAFT_258874</name>
</gene>
<protein>
    <submittedName>
        <fullName evidence="1">Uncharacterized protein</fullName>
    </submittedName>
</protein>
<evidence type="ECO:0000313" key="1">
    <source>
        <dbReference type="EMBL" id="KAE8379638.1"/>
    </source>
</evidence>
<accession>A0A5N7BCZ1</accession>
<dbReference type="Proteomes" id="UP000326198">
    <property type="component" value="Unassembled WGS sequence"/>
</dbReference>
<proteinExistence type="predicted"/>
<sequence>MVSRAALPEYKVSELCSANKRFQNKKKQSHRKMTGLDSFIVGKAIEAFQRVHQAEIS</sequence>
<dbReference type="AlphaFoldDB" id="A0A5N7BCZ1"/>